<feature type="transmembrane region" description="Helical" evidence="1">
    <location>
        <begin position="12"/>
        <end position="32"/>
    </location>
</feature>
<dbReference type="Proteomes" id="UP000177197">
    <property type="component" value="Unassembled WGS sequence"/>
</dbReference>
<protein>
    <recommendedName>
        <fullName evidence="4">DUF1648 domain-containing protein</fullName>
    </recommendedName>
</protein>
<organism evidence="2 3">
    <name type="scientific">Candidatus Azambacteria bacterium RIFCSPLOWO2_02_FULL_44_14</name>
    <dbReference type="NCBI Taxonomy" id="1797306"/>
    <lineage>
        <taxon>Bacteria</taxon>
        <taxon>Candidatus Azamiibacteriota</taxon>
    </lineage>
</organism>
<dbReference type="AlphaFoldDB" id="A0A1F5C9S3"/>
<comment type="caution">
    <text evidence="2">The sequence shown here is derived from an EMBL/GenBank/DDBJ whole genome shotgun (WGS) entry which is preliminary data.</text>
</comment>
<evidence type="ECO:0000256" key="1">
    <source>
        <dbReference type="SAM" id="Phobius"/>
    </source>
</evidence>
<sequence length="114" mass="13118">MLKDYFGDFWTRIIFILSLALNIALFIFLYFSVQQSNLPAVLHYNVYWGVDYLGETSTLLILPLIGFLTLVFNSVLGFKFWPGNKVMVYYFNSIALTVQIFLAIAGVALYLINR</sequence>
<evidence type="ECO:0000313" key="3">
    <source>
        <dbReference type="Proteomes" id="UP000177197"/>
    </source>
</evidence>
<keyword evidence="1" id="KW-0812">Transmembrane</keyword>
<dbReference type="EMBL" id="MEYV01000022">
    <property type="protein sequence ID" value="OGD39610.1"/>
    <property type="molecule type" value="Genomic_DNA"/>
</dbReference>
<reference evidence="2 3" key="1">
    <citation type="journal article" date="2016" name="Nat. Commun.">
        <title>Thousands of microbial genomes shed light on interconnected biogeochemical processes in an aquifer system.</title>
        <authorList>
            <person name="Anantharaman K."/>
            <person name="Brown C.T."/>
            <person name="Hug L.A."/>
            <person name="Sharon I."/>
            <person name="Castelle C.J."/>
            <person name="Probst A.J."/>
            <person name="Thomas B.C."/>
            <person name="Singh A."/>
            <person name="Wilkins M.J."/>
            <person name="Karaoz U."/>
            <person name="Brodie E.L."/>
            <person name="Williams K.H."/>
            <person name="Hubbard S.S."/>
            <person name="Banfield J.F."/>
        </authorList>
    </citation>
    <scope>NUCLEOTIDE SEQUENCE [LARGE SCALE GENOMIC DNA]</scope>
</reference>
<name>A0A1F5C9S3_9BACT</name>
<feature type="transmembrane region" description="Helical" evidence="1">
    <location>
        <begin position="88"/>
        <end position="112"/>
    </location>
</feature>
<evidence type="ECO:0000313" key="2">
    <source>
        <dbReference type="EMBL" id="OGD39610.1"/>
    </source>
</evidence>
<keyword evidence="1" id="KW-1133">Transmembrane helix</keyword>
<feature type="transmembrane region" description="Helical" evidence="1">
    <location>
        <begin position="52"/>
        <end position="76"/>
    </location>
</feature>
<accession>A0A1F5C9S3</accession>
<evidence type="ECO:0008006" key="4">
    <source>
        <dbReference type="Google" id="ProtNLM"/>
    </source>
</evidence>
<keyword evidence="1" id="KW-0472">Membrane</keyword>
<proteinExistence type="predicted"/>
<gene>
    <name evidence="2" type="ORF">A3I30_03865</name>
</gene>